<keyword evidence="1" id="KW-0732">Signal</keyword>
<reference evidence="3" key="1">
    <citation type="submission" date="2020-06" db="EMBL/GenBank/DDBJ databases">
        <title>REHAB project genomes.</title>
        <authorList>
            <person name="Shaw L.P."/>
        </authorList>
    </citation>
    <scope>NUCLEOTIDE SEQUENCE [LARGE SCALE GENOMIC DNA]</scope>
    <source>
        <strain evidence="3">RHBSTW-00398</strain>
    </source>
</reference>
<dbReference type="EMBL" id="CP055538">
    <property type="protein sequence ID" value="QLO14735.1"/>
    <property type="molecule type" value="Genomic_DNA"/>
</dbReference>
<name>A0AAE7GV99_CITFR</name>
<dbReference type="AlphaFoldDB" id="A0AAE7GV99"/>
<dbReference type="Pfam" id="PF10836">
    <property type="entry name" value="DUF2574"/>
    <property type="match status" value="1"/>
</dbReference>
<gene>
    <name evidence="2" type="ORF">HV183_15560</name>
</gene>
<dbReference type="InterPro" id="IPR020386">
    <property type="entry name" value="Uncharacterised_YehE"/>
</dbReference>
<organism evidence="2 3">
    <name type="scientific">Citrobacter freundii</name>
    <dbReference type="NCBI Taxonomy" id="546"/>
    <lineage>
        <taxon>Bacteria</taxon>
        <taxon>Pseudomonadati</taxon>
        <taxon>Pseudomonadota</taxon>
        <taxon>Gammaproteobacteria</taxon>
        <taxon>Enterobacterales</taxon>
        <taxon>Enterobacteriaceae</taxon>
        <taxon>Citrobacter</taxon>
        <taxon>Citrobacter freundii complex</taxon>
    </lineage>
</organism>
<feature type="chain" id="PRO_5042063376" evidence="1">
    <location>
        <begin position="23"/>
        <end position="93"/>
    </location>
</feature>
<accession>A0AAE7GV99</accession>
<proteinExistence type="predicted"/>
<dbReference type="RefSeq" id="WP_181217889.1">
    <property type="nucleotide sequence ID" value="NZ_CP055538.1"/>
</dbReference>
<sequence>MKIGLLLGLITMAYGMSSSAFASDSATLTISGRVTEPTCSADVVNNKVQQRCGITTLTPNIREVASHPVRGVVTELVLLGGDATRQIVLSRYD</sequence>
<feature type="signal peptide" evidence="1">
    <location>
        <begin position="1"/>
        <end position="22"/>
    </location>
</feature>
<evidence type="ECO:0000313" key="3">
    <source>
        <dbReference type="Proteomes" id="UP000510650"/>
    </source>
</evidence>
<dbReference type="Proteomes" id="UP000510650">
    <property type="component" value="Chromosome"/>
</dbReference>
<protein>
    <submittedName>
        <fullName evidence="2">DUF2574 family protein</fullName>
    </submittedName>
</protein>
<evidence type="ECO:0000256" key="1">
    <source>
        <dbReference type="SAM" id="SignalP"/>
    </source>
</evidence>
<evidence type="ECO:0000313" key="2">
    <source>
        <dbReference type="EMBL" id="QLO14735.1"/>
    </source>
</evidence>